<evidence type="ECO:0000313" key="5">
    <source>
        <dbReference type="Proteomes" id="UP000255139"/>
    </source>
</evidence>
<evidence type="ECO:0000313" key="3">
    <source>
        <dbReference type="EMBL" id="TLE00332.1"/>
    </source>
</evidence>
<gene>
    <name evidence="3" type="ORF">LS73_004940</name>
    <name evidence="2" type="ORF">NCTC12714_00623</name>
</gene>
<organism evidence="2 5">
    <name type="scientific">Helicobacter muridarum</name>
    <dbReference type="NCBI Taxonomy" id="216"/>
    <lineage>
        <taxon>Bacteria</taxon>
        <taxon>Pseudomonadati</taxon>
        <taxon>Campylobacterota</taxon>
        <taxon>Epsilonproteobacteria</taxon>
        <taxon>Campylobacterales</taxon>
        <taxon>Helicobacteraceae</taxon>
        <taxon>Helicobacter</taxon>
    </lineage>
</organism>
<dbReference type="InterPro" id="IPR011990">
    <property type="entry name" value="TPR-like_helical_dom_sf"/>
</dbReference>
<dbReference type="Gene3D" id="1.25.40.10">
    <property type="entry name" value="Tetratricopeptide repeat domain"/>
    <property type="match status" value="1"/>
</dbReference>
<comment type="similarity">
    <text evidence="1">Belongs to the hcp beta-lactamase family.</text>
</comment>
<comment type="subcellular location">
    <subcellularLocation>
        <location evidence="1">Secreted</location>
    </subcellularLocation>
</comment>
<dbReference type="OrthoDB" id="5327907at2"/>
<proteinExistence type="inferred from homology"/>
<dbReference type="Proteomes" id="UP000255139">
    <property type="component" value="Unassembled WGS sequence"/>
</dbReference>
<reference evidence="3 4" key="1">
    <citation type="journal article" date="2014" name="Genome Announc.">
        <title>Draft genome sequences of eight enterohepatic helicobacter species isolated from both laboratory and wild rodents.</title>
        <authorList>
            <person name="Sheh A."/>
            <person name="Shen Z."/>
            <person name="Fox J.G."/>
        </authorList>
    </citation>
    <scope>NUCLEOTIDE SEQUENCE [LARGE SCALE GENOMIC DNA]</scope>
    <source>
        <strain evidence="3 4">ST1</strain>
    </source>
</reference>
<dbReference type="InterPro" id="IPR040239">
    <property type="entry name" value="HcpB-like"/>
</dbReference>
<sequence>MITKIFVIFYISLMLMACANKTIEQQISIKDADRIKKYNELDNLKEGIWYVDKWKDYAKKICDDSGGFDCSVLGEIYHDRFYGYDSKENRQEAITLLEKSCEMQDSRSCLKLAIFSSYSDIPIANSKDLFKKAYDIASDKCSNQYIFDCMTLAMIYFEGYATFERNRKTSKNLASYSCDNGYAWACAFLANNANNNQELRDSHKKACELGIKAFCFFN</sequence>
<keyword evidence="1" id="KW-0378">Hydrolase</keyword>
<keyword evidence="1" id="KW-0732">Signal</keyword>
<dbReference type="AlphaFoldDB" id="A0A377PT62"/>
<feature type="signal peptide" evidence="1">
    <location>
        <begin position="1"/>
        <end position="19"/>
    </location>
</feature>
<evidence type="ECO:0000313" key="2">
    <source>
        <dbReference type="EMBL" id="STQ85835.1"/>
    </source>
</evidence>
<protein>
    <recommendedName>
        <fullName evidence="1">Beta-lactamase</fullName>
        <ecNumber evidence="1">3.5.2.6</ecNumber>
    </recommendedName>
</protein>
<dbReference type="EMBL" id="UGJE01000002">
    <property type="protein sequence ID" value="STQ85835.1"/>
    <property type="molecule type" value="Genomic_DNA"/>
</dbReference>
<dbReference type="EC" id="3.5.2.6" evidence="1"/>
<evidence type="ECO:0000313" key="4">
    <source>
        <dbReference type="Proteomes" id="UP000029922"/>
    </source>
</evidence>
<name>A0A377PT62_9HELI</name>
<dbReference type="RefSeq" id="WP_052089443.1">
    <property type="nucleotide sequence ID" value="NZ_FZML01000006.1"/>
</dbReference>
<keyword evidence="5" id="KW-1185">Reference proteome</keyword>
<dbReference type="GO" id="GO:0005576">
    <property type="term" value="C:extracellular region"/>
    <property type="evidence" value="ECO:0007669"/>
    <property type="project" value="UniProtKB-SubCell"/>
</dbReference>
<dbReference type="Proteomes" id="UP000029922">
    <property type="component" value="Unassembled WGS sequence"/>
</dbReference>
<dbReference type="PANTHER" id="PTHR13891:SF1">
    <property type="entry name" value="CYTOCHROME C OXIDASE ASSEMBLY FACTOR 7"/>
    <property type="match status" value="1"/>
</dbReference>
<dbReference type="PANTHER" id="PTHR13891">
    <property type="entry name" value="CYTOCHROME C OXIDASE ASSEMBLY FACTOR 7"/>
    <property type="match status" value="1"/>
</dbReference>
<dbReference type="EMBL" id="JRPD02000008">
    <property type="protein sequence ID" value="TLE00332.1"/>
    <property type="molecule type" value="Genomic_DNA"/>
</dbReference>
<dbReference type="SUPFAM" id="SSF81901">
    <property type="entry name" value="HCP-like"/>
    <property type="match status" value="1"/>
</dbReference>
<dbReference type="GO" id="GO:0008800">
    <property type="term" value="F:beta-lactamase activity"/>
    <property type="evidence" value="ECO:0007669"/>
    <property type="project" value="UniProtKB-UniRule"/>
</dbReference>
<keyword evidence="1" id="KW-0964">Secreted</keyword>
<comment type="catalytic activity">
    <reaction evidence="1">
        <text>a beta-lactam + H2O = a substituted beta-amino acid</text>
        <dbReference type="Rhea" id="RHEA:20401"/>
        <dbReference type="ChEBI" id="CHEBI:15377"/>
        <dbReference type="ChEBI" id="CHEBI:35627"/>
        <dbReference type="ChEBI" id="CHEBI:140347"/>
        <dbReference type="EC" id="3.5.2.6"/>
    </reaction>
</comment>
<accession>A0A377PT62</accession>
<feature type="chain" id="PRO_5036512484" description="Beta-lactamase" evidence="1">
    <location>
        <begin position="20"/>
        <end position="218"/>
    </location>
</feature>
<dbReference type="PROSITE" id="PS51257">
    <property type="entry name" value="PROKAR_LIPOPROTEIN"/>
    <property type="match status" value="1"/>
</dbReference>
<evidence type="ECO:0000256" key="1">
    <source>
        <dbReference type="RuleBase" id="RU366075"/>
    </source>
</evidence>
<comment type="function">
    <text evidence="1">Hydrolyzes 6-aminopenicillinic acid and 7-aminocephalosporanic acid (ACA) derivatives.</text>
</comment>
<reference evidence="2 5" key="2">
    <citation type="submission" date="2018-06" db="EMBL/GenBank/DDBJ databases">
        <authorList>
            <consortium name="Pathogen Informatics"/>
            <person name="Doyle S."/>
        </authorList>
    </citation>
    <scope>NUCLEOTIDE SEQUENCE [LARGE SCALE GENOMIC DNA]</scope>
    <source>
        <strain evidence="2 5">NCTC12714</strain>
    </source>
</reference>